<dbReference type="EMBL" id="GGEC01017503">
    <property type="protein sequence ID" value="MBW97986.1"/>
    <property type="molecule type" value="Transcribed_RNA"/>
</dbReference>
<name>A0A2P2JX10_RHIMU</name>
<sequence length="30" mass="3518">MGRIEITECLLLPLKVVLPSFFVFFIIHLE</sequence>
<keyword evidence="1" id="KW-0812">Transmembrane</keyword>
<feature type="transmembrane region" description="Helical" evidence="1">
    <location>
        <begin position="12"/>
        <end position="29"/>
    </location>
</feature>
<keyword evidence="1" id="KW-0472">Membrane</keyword>
<evidence type="ECO:0000313" key="2">
    <source>
        <dbReference type="EMBL" id="MBW97986.1"/>
    </source>
</evidence>
<proteinExistence type="predicted"/>
<protein>
    <submittedName>
        <fullName evidence="2">Uncharacterized protein</fullName>
    </submittedName>
</protein>
<reference evidence="2" key="1">
    <citation type="submission" date="2018-02" db="EMBL/GenBank/DDBJ databases">
        <title>Rhizophora mucronata_Transcriptome.</title>
        <authorList>
            <person name="Meera S.P."/>
            <person name="Sreeshan A."/>
            <person name="Augustine A."/>
        </authorList>
    </citation>
    <scope>NUCLEOTIDE SEQUENCE</scope>
    <source>
        <tissue evidence="2">Leaf</tissue>
    </source>
</reference>
<evidence type="ECO:0000256" key="1">
    <source>
        <dbReference type="SAM" id="Phobius"/>
    </source>
</evidence>
<organism evidence="2">
    <name type="scientific">Rhizophora mucronata</name>
    <name type="common">Asiatic mangrove</name>
    <dbReference type="NCBI Taxonomy" id="61149"/>
    <lineage>
        <taxon>Eukaryota</taxon>
        <taxon>Viridiplantae</taxon>
        <taxon>Streptophyta</taxon>
        <taxon>Embryophyta</taxon>
        <taxon>Tracheophyta</taxon>
        <taxon>Spermatophyta</taxon>
        <taxon>Magnoliopsida</taxon>
        <taxon>eudicotyledons</taxon>
        <taxon>Gunneridae</taxon>
        <taxon>Pentapetalae</taxon>
        <taxon>rosids</taxon>
        <taxon>fabids</taxon>
        <taxon>Malpighiales</taxon>
        <taxon>Rhizophoraceae</taxon>
        <taxon>Rhizophora</taxon>
    </lineage>
</organism>
<accession>A0A2P2JX10</accession>
<dbReference type="AlphaFoldDB" id="A0A2P2JX10"/>
<keyword evidence="1" id="KW-1133">Transmembrane helix</keyword>